<evidence type="ECO:0000256" key="2">
    <source>
        <dbReference type="ARBA" id="ARBA00005548"/>
    </source>
</evidence>
<evidence type="ECO:0000256" key="1">
    <source>
        <dbReference type="ARBA" id="ARBA00004123"/>
    </source>
</evidence>
<name>A0AAN8I617_9EURO</name>
<dbReference type="Gene3D" id="3.90.530.10">
    <property type="entry name" value="XPA C-terminal domain"/>
    <property type="match status" value="1"/>
</dbReference>
<feature type="region of interest" description="Disordered" evidence="11">
    <location>
        <begin position="313"/>
        <end position="332"/>
    </location>
</feature>
<dbReference type="GO" id="GO:1901255">
    <property type="term" value="P:nucleotide-excision repair involved in interstrand cross-link repair"/>
    <property type="evidence" value="ECO:0007669"/>
    <property type="project" value="TreeGrafter"/>
</dbReference>
<dbReference type="NCBIfam" id="TIGR00598">
    <property type="entry name" value="rad14"/>
    <property type="match status" value="1"/>
</dbReference>
<keyword evidence="5" id="KW-0863">Zinc-finger</keyword>
<dbReference type="Pfam" id="PF05181">
    <property type="entry name" value="XPA_C"/>
    <property type="match status" value="1"/>
</dbReference>
<evidence type="ECO:0000259" key="12">
    <source>
        <dbReference type="Pfam" id="PF05181"/>
    </source>
</evidence>
<dbReference type="InterPro" id="IPR037129">
    <property type="entry name" value="XPA_sf"/>
</dbReference>
<feature type="domain" description="XPA C-terminal" evidence="12">
    <location>
        <begin position="214"/>
        <end position="264"/>
    </location>
</feature>
<evidence type="ECO:0000256" key="8">
    <source>
        <dbReference type="ARBA" id="ARBA00023204"/>
    </source>
</evidence>
<dbReference type="GO" id="GO:0000715">
    <property type="term" value="P:nucleotide-excision repair, DNA damage recognition"/>
    <property type="evidence" value="ECO:0007669"/>
    <property type="project" value="TreeGrafter"/>
</dbReference>
<evidence type="ECO:0000256" key="6">
    <source>
        <dbReference type="ARBA" id="ARBA00022833"/>
    </source>
</evidence>
<evidence type="ECO:0000256" key="11">
    <source>
        <dbReference type="SAM" id="MobiDB-lite"/>
    </source>
</evidence>
<keyword evidence="7" id="KW-0238">DNA-binding</keyword>
<dbReference type="CDD" id="cd21077">
    <property type="entry name" value="DBD_Rad14"/>
    <property type="match status" value="1"/>
</dbReference>
<dbReference type="Proteomes" id="UP001316803">
    <property type="component" value="Unassembled WGS sequence"/>
</dbReference>
<evidence type="ECO:0000256" key="3">
    <source>
        <dbReference type="ARBA" id="ARBA00022723"/>
    </source>
</evidence>
<proteinExistence type="inferred from homology"/>
<dbReference type="GO" id="GO:0070914">
    <property type="term" value="P:UV-damage excision repair"/>
    <property type="evidence" value="ECO:0007669"/>
    <property type="project" value="TreeGrafter"/>
</dbReference>
<accession>A0AAN8I617</accession>
<feature type="compositionally biased region" description="Basic and acidic residues" evidence="11">
    <location>
        <begin position="87"/>
        <end position="98"/>
    </location>
</feature>
<dbReference type="InterPro" id="IPR022656">
    <property type="entry name" value="XPA_C"/>
</dbReference>
<feature type="compositionally biased region" description="Basic and acidic residues" evidence="11">
    <location>
        <begin position="26"/>
        <end position="48"/>
    </location>
</feature>
<protein>
    <recommendedName>
        <fullName evidence="10">DNA repair protein RAD14</fullName>
    </recommendedName>
</protein>
<dbReference type="InterPro" id="IPR000465">
    <property type="entry name" value="XPA/RAD14"/>
</dbReference>
<dbReference type="PANTHER" id="PTHR10142:SF0">
    <property type="entry name" value="DNA REPAIR PROTEIN COMPLEMENTING XP-A CELLS"/>
    <property type="match status" value="1"/>
</dbReference>
<organism evidence="13 14">
    <name type="scientific">Knufia fluminis</name>
    <dbReference type="NCBI Taxonomy" id="191047"/>
    <lineage>
        <taxon>Eukaryota</taxon>
        <taxon>Fungi</taxon>
        <taxon>Dikarya</taxon>
        <taxon>Ascomycota</taxon>
        <taxon>Pezizomycotina</taxon>
        <taxon>Eurotiomycetes</taxon>
        <taxon>Chaetothyriomycetidae</taxon>
        <taxon>Chaetothyriales</taxon>
        <taxon>Trichomeriaceae</taxon>
        <taxon>Knufia</taxon>
    </lineage>
</organism>
<dbReference type="GO" id="GO:0000110">
    <property type="term" value="C:nucleotide-excision repair factor 1 complex"/>
    <property type="evidence" value="ECO:0007669"/>
    <property type="project" value="TreeGrafter"/>
</dbReference>
<dbReference type="AlphaFoldDB" id="A0AAN8I617"/>
<evidence type="ECO:0000256" key="10">
    <source>
        <dbReference type="ARBA" id="ARBA00072989"/>
    </source>
</evidence>
<keyword evidence="4" id="KW-0227">DNA damage</keyword>
<dbReference type="EMBL" id="JAKLMC020000022">
    <property type="protein sequence ID" value="KAK5951081.1"/>
    <property type="molecule type" value="Genomic_DNA"/>
</dbReference>
<dbReference type="PANTHER" id="PTHR10142">
    <property type="entry name" value="DNA REPAIR PROTEIN COMPLEMENTING XP-A CELLS"/>
    <property type="match status" value="1"/>
</dbReference>
<gene>
    <name evidence="13" type="primary">RAD14</name>
    <name evidence="13" type="ORF">OHC33_007834</name>
</gene>
<feature type="compositionally biased region" description="Polar residues" evidence="11">
    <location>
        <begin position="50"/>
        <end position="65"/>
    </location>
</feature>
<comment type="caution">
    <text evidence="13">The sequence shown here is derived from an EMBL/GenBank/DDBJ whole genome shotgun (WGS) entry which is preliminary data.</text>
</comment>
<evidence type="ECO:0000313" key="14">
    <source>
        <dbReference type="Proteomes" id="UP001316803"/>
    </source>
</evidence>
<keyword evidence="14" id="KW-1185">Reference proteome</keyword>
<evidence type="ECO:0000256" key="9">
    <source>
        <dbReference type="ARBA" id="ARBA00023242"/>
    </source>
</evidence>
<keyword evidence="3" id="KW-0479">Metal-binding</keyword>
<evidence type="ECO:0000313" key="13">
    <source>
        <dbReference type="EMBL" id="KAK5951081.1"/>
    </source>
</evidence>
<evidence type="ECO:0000256" key="4">
    <source>
        <dbReference type="ARBA" id="ARBA00022763"/>
    </source>
</evidence>
<sequence length="367" mass="42141">MASERPATPPRGLAARPAQSPMTPEQVRRMEINRLKAKALREQREAESARPTTLSRSNSSVTGQKRNFETFTEKPPPAAAPAPNTVRDAKNRPLDDIKPARSTLGKYIEYDFSKMTDTKGGFLTAEDDPHNKAMRVEEKDAKPSEVTQKDWERQQLLKSLRNQRAGPFEPGISAMKDEETKRCRECGVLEIDFKWSDIFDIAICNACKEKYPEKYSLLTKTEAREDYLLTNPELNDETLLPHLERPNPHKSNWHNMYLYLRFQVEDYAFSEKRWGSAEALDAEFERRAEETKRRKENKFKSKLADLKKRTRVEAYQRNRRGGGGQFGDDLSDGKHVHEYGMAVENPETGMPVKKCTVCGLEVEELEL</sequence>
<dbReference type="InterPro" id="IPR009061">
    <property type="entry name" value="DNA-bd_dom_put_sf"/>
</dbReference>
<dbReference type="FunFam" id="3.90.530.10:FF:000003">
    <property type="entry name" value="Dna repair rad14 protein"/>
    <property type="match status" value="1"/>
</dbReference>
<keyword evidence="9" id="KW-0539">Nucleus</keyword>
<comment type="similarity">
    <text evidence="2">Belongs to the XPA family.</text>
</comment>
<dbReference type="GO" id="GO:0008270">
    <property type="term" value="F:zinc ion binding"/>
    <property type="evidence" value="ECO:0007669"/>
    <property type="project" value="UniProtKB-KW"/>
</dbReference>
<keyword evidence="8" id="KW-0234">DNA repair</keyword>
<evidence type="ECO:0000256" key="7">
    <source>
        <dbReference type="ARBA" id="ARBA00023125"/>
    </source>
</evidence>
<keyword evidence="6" id="KW-0862">Zinc</keyword>
<reference evidence="13 14" key="1">
    <citation type="submission" date="2022-12" db="EMBL/GenBank/DDBJ databases">
        <title>Genomic features and morphological characterization of a novel Knufia sp. strain isolated from spacecraft assembly facility.</title>
        <authorList>
            <person name="Teixeira M."/>
            <person name="Chander A.M."/>
            <person name="Stajich J.E."/>
            <person name="Venkateswaran K."/>
        </authorList>
    </citation>
    <scope>NUCLEOTIDE SEQUENCE [LARGE SCALE GENOMIC DNA]</scope>
    <source>
        <strain evidence="13 14">FJI-L2-BK-P2</strain>
    </source>
</reference>
<comment type="subcellular location">
    <subcellularLocation>
        <location evidence="1">Nucleus</location>
    </subcellularLocation>
</comment>
<dbReference type="SUPFAM" id="SSF46955">
    <property type="entry name" value="Putative DNA-binding domain"/>
    <property type="match status" value="1"/>
</dbReference>
<evidence type="ECO:0000256" key="5">
    <source>
        <dbReference type="ARBA" id="ARBA00022771"/>
    </source>
</evidence>
<feature type="region of interest" description="Disordered" evidence="11">
    <location>
        <begin position="1"/>
        <end position="98"/>
    </location>
</feature>
<dbReference type="GO" id="GO:0006284">
    <property type="term" value="P:base-excision repair"/>
    <property type="evidence" value="ECO:0007669"/>
    <property type="project" value="TreeGrafter"/>
</dbReference>
<dbReference type="GO" id="GO:0003684">
    <property type="term" value="F:damaged DNA binding"/>
    <property type="evidence" value="ECO:0007669"/>
    <property type="project" value="InterPro"/>
</dbReference>